<feature type="transmembrane region" description="Helical" evidence="1">
    <location>
        <begin position="124"/>
        <end position="148"/>
    </location>
</feature>
<reference evidence="2 3" key="1">
    <citation type="journal article" date="2013" name="Genome Announc.">
        <title>Draft Genome Sequence of Arcticibacter svalbardensis Strain MN12-7T, a Member of the Family Sphingobacteriaceae Isolated from an Arctic Soil Sample.</title>
        <authorList>
            <person name="Shivaji S."/>
            <person name="Ara S."/>
            <person name="Prasad S."/>
            <person name="Manasa B.P."/>
            <person name="Begum Z."/>
            <person name="Singh A."/>
            <person name="Kumar Pinnaka A."/>
        </authorList>
    </citation>
    <scope>NUCLEOTIDE SEQUENCE [LARGE SCALE GENOMIC DNA]</scope>
    <source>
        <strain evidence="2 3">MN12-7</strain>
    </source>
</reference>
<accession>R9GRM2</accession>
<dbReference type="RefSeq" id="WP_016195713.1">
    <property type="nucleotide sequence ID" value="NZ_AQPN01000089.1"/>
</dbReference>
<evidence type="ECO:0000256" key="1">
    <source>
        <dbReference type="SAM" id="Phobius"/>
    </source>
</evidence>
<keyword evidence="1" id="KW-1133">Transmembrane helix</keyword>
<keyword evidence="1" id="KW-0812">Transmembrane</keyword>
<dbReference type="OrthoDB" id="1496196at2"/>
<dbReference type="EMBL" id="AQPN01000089">
    <property type="protein sequence ID" value="EOR94348.1"/>
    <property type="molecule type" value="Genomic_DNA"/>
</dbReference>
<proteinExistence type="predicted"/>
<keyword evidence="1" id="KW-0472">Membrane</keyword>
<dbReference type="Proteomes" id="UP000014174">
    <property type="component" value="Unassembled WGS sequence"/>
</dbReference>
<gene>
    <name evidence="2" type="ORF">ADIARSV_2482</name>
</gene>
<evidence type="ECO:0000313" key="2">
    <source>
        <dbReference type="EMBL" id="EOR94348.1"/>
    </source>
</evidence>
<name>R9GRM2_9SPHI</name>
<organism evidence="2 3">
    <name type="scientific">Arcticibacter svalbardensis MN12-7</name>
    <dbReference type="NCBI Taxonomy" id="1150600"/>
    <lineage>
        <taxon>Bacteria</taxon>
        <taxon>Pseudomonadati</taxon>
        <taxon>Bacteroidota</taxon>
        <taxon>Sphingobacteriia</taxon>
        <taxon>Sphingobacteriales</taxon>
        <taxon>Sphingobacteriaceae</taxon>
        <taxon>Arcticibacter</taxon>
    </lineage>
</organism>
<dbReference type="AlphaFoldDB" id="R9GRM2"/>
<dbReference type="STRING" id="1150600.ADIARSV_2482"/>
<comment type="caution">
    <text evidence="2">The sequence shown here is derived from an EMBL/GenBank/DDBJ whole genome shotgun (WGS) entry which is preliminary data.</text>
</comment>
<dbReference type="InterPro" id="IPR047928">
    <property type="entry name" value="Perm_prefix_1"/>
</dbReference>
<feature type="transmembrane region" description="Helical" evidence="1">
    <location>
        <begin position="207"/>
        <end position="225"/>
    </location>
</feature>
<sequence length="234" mass="27250">MEKDGEFDLDTQVTVWYKNLNSLTEVTEADAEELRTHLLDLIDELKACGLDNEEAFWVASNRMGKTSDLGSIYTDINKPIIQLRRSLVILAGVLAYYLLYYFIHCSSKLIYISLLYFQMNGYVAISWISKYLIAIHLMVMVFVASIYFFEQKTISFIENIKLKPTHTFYLLLSAVVLSVLNTCLYPIIKNMTLSDRTIFSHLHHIYIYFDFIFPFTICAGFTILYSKYNRIARI</sequence>
<protein>
    <submittedName>
        <fullName evidence="2">Uncharacterized protein</fullName>
    </submittedName>
</protein>
<dbReference type="eggNOG" id="ENOG5033M25">
    <property type="taxonomic scope" value="Bacteria"/>
</dbReference>
<feature type="transmembrane region" description="Helical" evidence="1">
    <location>
        <begin position="168"/>
        <end position="187"/>
    </location>
</feature>
<evidence type="ECO:0000313" key="3">
    <source>
        <dbReference type="Proteomes" id="UP000014174"/>
    </source>
</evidence>
<keyword evidence="3" id="KW-1185">Reference proteome</keyword>
<dbReference type="NCBIfam" id="NF038403">
    <property type="entry name" value="perm_prefix_1"/>
    <property type="match status" value="1"/>
</dbReference>
<feature type="transmembrane region" description="Helical" evidence="1">
    <location>
        <begin position="87"/>
        <end position="104"/>
    </location>
</feature>